<feature type="region of interest" description="Disordered" evidence="1">
    <location>
        <begin position="291"/>
        <end position="313"/>
    </location>
</feature>
<feature type="domain" description="Bacterial spore germination immunoglobulin-like" evidence="3">
    <location>
        <begin position="214"/>
        <end position="298"/>
    </location>
</feature>
<dbReference type="EMBL" id="PJBV01000012">
    <property type="protein sequence ID" value="PKH42806.1"/>
    <property type="molecule type" value="Genomic_DNA"/>
</dbReference>
<feature type="region of interest" description="Disordered" evidence="1">
    <location>
        <begin position="31"/>
        <end position="84"/>
    </location>
</feature>
<evidence type="ECO:0000313" key="4">
    <source>
        <dbReference type="EMBL" id="PKH42806.1"/>
    </source>
</evidence>
<evidence type="ECO:0000256" key="2">
    <source>
        <dbReference type="SAM" id="SignalP"/>
    </source>
</evidence>
<keyword evidence="2" id="KW-0732">Signal</keyword>
<feature type="signal peptide" evidence="2">
    <location>
        <begin position="1"/>
        <end position="31"/>
    </location>
</feature>
<dbReference type="Proteomes" id="UP000233565">
    <property type="component" value="Unassembled WGS sequence"/>
</dbReference>
<dbReference type="InterPro" id="IPR018911">
    <property type="entry name" value="Gmad2_Ig-like_dom"/>
</dbReference>
<gene>
    <name evidence="4" type="ORF">CXG46_05995</name>
</gene>
<comment type="caution">
    <text evidence="4">The sequence shown here is derived from an EMBL/GenBank/DDBJ whole genome shotgun (WGS) entry which is preliminary data.</text>
</comment>
<dbReference type="CDD" id="cd13120">
    <property type="entry name" value="BF2867_like_N"/>
    <property type="match status" value="1"/>
</dbReference>
<evidence type="ECO:0000259" key="3">
    <source>
        <dbReference type="Pfam" id="PF10648"/>
    </source>
</evidence>
<reference evidence="4 5" key="1">
    <citation type="submission" date="2017-12" db="EMBL/GenBank/DDBJ databases">
        <title>Pharmacopeia of the Arctic Ocean.</title>
        <authorList>
            <person name="Collins E."/>
            <person name="Ducluzeau A.-L."/>
        </authorList>
    </citation>
    <scope>NUCLEOTIDE SEQUENCE [LARGE SCALE GENOMIC DNA]</scope>
    <source>
        <strain evidence="4 5">DSM 23325</strain>
    </source>
</reference>
<dbReference type="Pfam" id="PF10648">
    <property type="entry name" value="Gmad2"/>
    <property type="match status" value="1"/>
</dbReference>
<evidence type="ECO:0000313" key="5">
    <source>
        <dbReference type="Proteomes" id="UP000233565"/>
    </source>
</evidence>
<feature type="compositionally biased region" description="Low complexity" evidence="1">
    <location>
        <begin position="52"/>
        <end position="69"/>
    </location>
</feature>
<evidence type="ECO:0000256" key="1">
    <source>
        <dbReference type="SAM" id="MobiDB-lite"/>
    </source>
</evidence>
<organism evidence="4 5">
    <name type="scientific">Nocardioides alpinus</name>
    <dbReference type="NCBI Taxonomy" id="748909"/>
    <lineage>
        <taxon>Bacteria</taxon>
        <taxon>Bacillati</taxon>
        <taxon>Actinomycetota</taxon>
        <taxon>Actinomycetes</taxon>
        <taxon>Propionibacteriales</taxon>
        <taxon>Nocardioidaceae</taxon>
        <taxon>Nocardioides</taxon>
    </lineage>
</organism>
<accession>A0ABX4QZU2</accession>
<proteinExistence type="predicted"/>
<keyword evidence="5" id="KW-1185">Reference proteome</keyword>
<feature type="chain" id="PRO_5046365305" description="Bacterial spore germination immunoglobulin-like domain-containing protein" evidence="2">
    <location>
        <begin position="32"/>
        <end position="313"/>
    </location>
</feature>
<sequence length="313" mass="32786">MDIMTFPARRPSVRRWAGVTAVVLATGLTLASCSNDDPVPASGETDEPTRTPKPSTSPSEEPSGTPSETPTEDDGTAVPVYFAGDGPRGPALFREFHRVSGDPLLETARLVAGGGTPDDPDYRTLWPPVEITSVTATDGVLLVEVASDAFTERPDGMSKRQAGLAVQQLVYSLQGVQQERVPVMVQREGGLPLFGLPTDAPFEAASALRTLNLVNITSPAEGDTVTGDTLTVTGVANSFEASGPCRLVVGGQEVALEGYQSDGWMDDKLFPFEVELPLDGVTGEAVVQCETDDPSGGAEGNGPAIDTKTITVQ</sequence>
<name>A0ABX4QZU2_9ACTN</name>
<protein>
    <recommendedName>
        <fullName evidence="3">Bacterial spore germination immunoglobulin-like domain-containing protein</fullName>
    </recommendedName>
</protein>